<dbReference type="Proteomes" id="UP000293347">
    <property type="component" value="Unassembled WGS sequence"/>
</dbReference>
<dbReference type="AlphaFoldDB" id="A0A4R0NCS1"/>
<reference evidence="1 2" key="1">
    <citation type="submission" date="2019-02" db="EMBL/GenBank/DDBJ databases">
        <title>Pedobacter sp. RP-1-14 sp. nov., isolated from Arctic soil.</title>
        <authorList>
            <person name="Dahal R.H."/>
        </authorList>
    </citation>
    <scope>NUCLEOTIDE SEQUENCE [LARGE SCALE GENOMIC DNA]</scope>
    <source>
        <strain evidence="1 2">RP-1-14</strain>
    </source>
</reference>
<dbReference type="Gene3D" id="1.10.10.10">
    <property type="entry name" value="Winged helix-like DNA-binding domain superfamily/Winged helix DNA-binding domain"/>
    <property type="match status" value="1"/>
</dbReference>
<evidence type="ECO:0000313" key="2">
    <source>
        <dbReference type="Proteomes" id="UP000293347"/>
    </source>
</evidence>
<proteinExistence type="predicted"/>
<dbReference type="RefSeq" id="WP_131597755.1">
    <property type="nucleotide sequence ID" value="NZ_SJSL01000008.1"/>
</dbReference>
<dbReference type="InterPro" id="IPR002514">
    <property type="entry name" value="Transposase_8"/>
</dbReference>
<dbReference type="Pfam" id="PF01527">
    <property type="entry name" value="HTH_Tnp_1"/>
    <property type="match status" value="1"/>
</dbReference>
<protein>
    <submittedName>
        <fullName evidence="1">Transposase</fullName>
    </submittedName>
</protein>
<organism evidence="1 2">
    <name type="scientific">Pedobacter psychroterrae</name>
    <dbReference type="NCBI Taxonomy" id="2530453"/>
    <lineage>
        <taxon>Bacteria</taxon>
        <taxon>Pseudomonadati</taxon>
        <taxon>Bacteroidota</taxon>
        <taxon>Sphingobacteriia</taxon>
        <taxon>Sphingobacteriales</taxon>
        <taxon>Sphingobacteriaceae</taxon>
        <taxon>Pedobacter</taxon>
    </lineage>
</organism>
<dbReference type="GO" id="GO:0043565">
    <property type="term" value="F:sequence-specific DNA binding"/>
    <property type="evidence" value="ECO:0007669"/>
    <property type="project" value="InterPro"/>
</dbReference>
<dbReference type="SUPFAM" id="SSF48295">
    <property type="entry name" value="TrpR-like"/>
    <property type="match status" value="1"/>
</dbReference>
<accession>A0A4R0NCS1</accession>
<keyword evidence="2" id="KW-1185">Reference proteome</keyword>
<dbReference type="OrthoDB" id="679711at2"/>
<sequence length="104" mass="12175">MKKQRRVFSPEDRLAIIQEGQREGTTVTCRKYNLAPSLYGKWKNKYLSGGVEGLKPSYHRIDPELRALEEENERLKRIIAKQALEIEVKSELLKKSPIQPRIKR</sequence>
<comment type="caution">
    <text evidence="1">The sequence shown here is derived from an EMBL/GenBank/DDBJ whole genome shotgun (WGS) entry which is preliminary data.</text>
</comment>
<dbReference type="EMBL" id="SJSL01000008">
    <property type="protein sequence ID" value="TCC98038.1"/>
    <property type="molecule type" value="Genomic_DNA"/>
</dbReference>
<dbReference type="GO" id="GO:0006313">
    <property type="term" value="P:DNA transposition"/>
    <property type="evidence" value="ECO:0007669"/>
    <property type="project" value="InterPro"/>
</dbReference>
<dbReference type="InterPro" id="IPR036388">
    <property type="entry name" value="WH-like_DNA-bd_sf"/>
</dbReference>
<gene>
    <name evidence="1" type="ORF">EZ437_19525</name>
</gene>
<dbReference type="GO" id="GO:0004803">
    <property type="term" value="F:transposase activity"/>
    <property type="evidence" value="ECO:0007669"/>
    <property type="project" value="InterPro"/>
</dbReference>
<dbReference type="InterPro" id="IPR010921">
    <property type="entry name" value="Trp_repressor/repl_initiator"/>
</dbReference>
<name>A0A4R0NCS1_9SPHI</name>
<evidence type="ECO:0000313" key="1">
    <source>
        <dbReference type="EMBL" id="TCC98038.1"/>
    </source>
</evidence>